<protein>
    <submittedName>
        <fullName evidence="2">Uncharacterized protein</fullName>
    </submittedName>
</protein>
<proteinExistence type="predicted"/>
<keyword evidence="3" id="KW-1185">Reference proteome</keyword>
<evidence type="ECO:0000313" key="3">
    <source>
        <dbReference type="Proteomes" id="UP001189624"/>
    </source>
</evidence>
<reference evidence="2" key="1">
    <citation type="submission" date="2023-10" db="EMBL/GenBank/DDBJ databases">
        <authorList>
            <person name="Domelevo Entfellner J.-B."/>
        </authorList>
    </citation>
    <scope>NUCLEOTIDE SEQUENCE</scope>
</reference>
<evidence type="ECO:0000256" key="1">
    <source>
        <dbReference type="SAM" id="MobiDB-lite"/>
    </source>
</evidence>
<feature type="region of interest" description="Disordered" evidence="1">
    <location>
        <begin position="1"/>
        <end position="32"/>
    </location>
</feature>
<evidence type="ECO:0000313" key="2">
    <source>
        <dbReference type="EMBL" id="CAJ1978632.1"/>
    </source>
</evidence>
<dbReference type="EMBL" id="OY731408">
    <property type="protein sequence ID" value="CAJ1978632.1"/>
    <property type="molecule type" value="Genomic_DNA"/>
</dbReference>
<dbReference type="AlphaFoldDB" id="A0AA87B926"/>
<organism evidence="2 3">
    <name type="scientific">Sphenostylis stenocarpa</name>
    <dbReference type="NCBI Taxonomy" id="92480"/>
    <lineage>
        <taxon>Eukaryota</taxon>
        <taxon>Viridiplantae</taxon>
        <taxon>Streptophyta</taxon>
        <taxon>Embryophyta</taxon>
        <taxon>Tracheophyta</taxon>
        <taxon>Spermatophyta</taxon>
        <taxon>Magnoliopsida</taxon>
        <taxon>eudicotyledons</taxon>
        <taxon>Gunneridae</taxon>
        <taxon>Pentapetalae</taxon>
        <taxon>rosids</taxon>
        <taxon>fabids</taxon>
        <taxon>Fabales</taxon>
        <taxon>Fabaceae</taxon>
        <taxon>Papilionoideae</taxon>
        <taxon>50 kb inversion clade</taxon>
        <taxon>NPAAA clade</taxon>
        <taxon>indigoferoid/millettioid clade</taxon>
        <taxon>Phaseoleae</taxon>
        <taxon>Sphenostylis</taxon>
    </lineage>
</organism>
<sequence>MNAYWNKAKKEKTEAPTKEPTSGKAAEAPLLGPGAGAATSAVAMAELTEAAAMRTAQVTFLMSMMNKMRLCFGDPRVWCLRNNGALEWLLKIGFQLFWENTTFLASEMVKSVWSCMDFGFVSK</sequence>
<gene>
    <name evidence="2" type="ORF">AYBTSS11_LOCUS30828</name>
</gene>
<feature type="non-terminal residue" evidence="2">
    <location>
        <position position="123"/>
    </location>
</feature>
<dbReference type="Gramene" id="rna-AYBTSS11_LOCUS30828">
    <property type="protein sequence ID" value="CAJ1978632.1"/>
    <property type="gene ID" value="gene-AYBTSS11_LOCUS30828"/>
</dbReference>
<name>A0AA87B926_9FABA</name>
<accession>A0AA87B926</accession>
<dbReference type="Proteomes" id="UP001189624">
    <property type="component" value="Chromosome 11"/>
</dbReference>